<dbReference type="EMBL" id="JACCKB010000464">
    <property type="protein sequence ID" value="NYZ70390.1"/>
    <property type="molecule type" value="Genomic_DNA"/>
</dbReference>
<dbReference type="EMBL" id="JACCKB010000426">
    <property type="protein sequence ID" value="NYZ70340.1"/>
    <property type="molecule type" value="Genomic_DNA"/>
</dbReference>
<dbReference type="EMBL" id="JACCKB010000408">
    <property type="protein sequence ID" value="NYZ70314.1"/>
    <property type="molecule type" value="Genomic_DNA"/>
</dbReference>
<proteinExistence type="predicted"/>
<dbReference type="EMBL" id="JACCKB010000428">
    <property type="protein sequence ID" value="NYZ70342.1"/>
    <property type="molecule type" value="Genomic_DNA"/>
</dbReference>
<evidence type="ECO:0000313" key="5">
    <source>
        <dbReference type="EMBL" id="NYZ70340.1"/>
    </source>
</evidence>
<dbReference type="EMBL" id="JACCKB010000507">
    <property type="protein sequence ID" value="NYZ70438.1"/>
    <property type="molecule type" value="Genomic_DNA"/>
</dbReference>
<feature type="non-terminal residue" evidence="1">
    <location>
        <position position="62"/>
    </location>
</feature>
<evidence type="ECO:0000313" key="1">
    <source>
        <dbReference type="EMBL" id="NYZ70229.1"/>
    </source>
</evidence>
<evidence type="ECO:0000313" key="4">
    <source>
        <dbReference type="EMBL" id="NYZ70337.1"/>
    </source>
</evidence>
<dbReference type="Proteomes" id="UP000569732">
    <property type="component" value="Unassembled WGS sequence"/>
</dbReference>
<name>A0A853IB79_9GAMM</name>
<comment type="caution">
    <text evidence="1">The sequence shown here is derived from an EMBL/GenBank/DDBJ whole genome shotgun (WGS) entry which is preliminary data.</text>
</comment>
<evidence type="ECO:0000313" key="3">
    <source>
        <dbReference type="EMBL" id="NYZ70314.1"/>
    </source>
</evidence>
<organism evidence="1 9">
    <name type="scientific">Spartinivicinus marinus</name>
    <dbReference type="NCBI Taxonomy" id="2994442"/>
    <lineage>
        <taxon>Bacteria</taxon>
        <taxon>Pseudomonadati</taxon>
        <taxon>Pseudomonadota</taxon>
        <taxon>Gammaproteobacteria</taxon>
        <taxon>Oceanospirillales</taxon>
        <taxon>Zooshikellaceae</taxon>
        <taxon>Spartinivicinus</taxon>
    </lineage>
</organism>
<reference evidence="1 9" key="1">
    <citation type="submission" date="2020-07" db="EMBL/GenBank/DDBJ databases">
        <title>Endozoicomonas sp. nov., isolated from sediment.</title>
        <authorList>
            <person name="Gu T."/>
        </authorList>
    </citation>
    <scope>NUCLEOTIDE SEQUENCE [LARGE SCALE GENOMIC DNA]</scope>
    <source>
        <strain evidence="1 9">SM1973</strain>
    </source>
</reference>
<dbReference type="EMBL" id="JACCKB010000351">
    <property type="protein sequence ID" value="NYZ70229.1"/>
    <property type="molecule type" value="Genomic_DNA"/>
</dbReference>
<gene>
    <name evidence="1" type="ORF">H0A36_29905</name>
    <name evidence="2" type="ORF">H0A36_29930</name>
    <name evidence="3" type="ORF">H0A36_30340</name>
    <name evidence="4" type="ORF">H0A36_30460</name>
    <name evidence="5" type="ORF">H0A36_30475</name>
    <name evidence="6" type="ORF">H0A36_30485</name>
    <name evidence="7" type="ORF">H0A36_30725</name>
    <name evidence="8" type="ORF">H0A36_30975</name>
</gene>
<evidence type="ECO:0000313" key="6">
    <source>
        <dbReference type="EMBL" id="NYZ70342.1"/>
    </source>
</evidence>
<dbReference type="AlphaFoldDB" id="A0A853IB79"/>
<dbReference type="EMBL" id="JACCKB010000352">
    <property type="protein sequence ID" value="NYZ70234.1"/>
    <property type="molecule type" value="Genomic_DNA"/>
</dbReference>
<keyword evidence="9" id="KW-1185">Reference proteome</keyword>
<dbReference type="RefSeq" id="WP_219340332.1">
    <property type="nucleotide sequence ID" value="NZ_JACCKB010000351.1"/>
</dbReference>
<evidence type="ECO:0000313" key="9">
    <source>
        <dbReference type="Proteomes" id="UP000569732"/>
    </source>
</evidence>
<evidence type="ECO:0000313" key="7">
    <source>
        <dbReference type="EMBL" id="NYZ70390.1"/>
    </source>
</evidence>
<evidence type="ECO:0000313" key="2">
    <source>
        <dbReference type="EMBL" id="NYZ70234.1"/>
    </source>
</evidence>
<sequence length="62" mass="6882">MTATQIVDASGQPFQLRTPYESATKSFRSIGWRSPSLGPNATLSSSLYTLRNRTRAAYRNSN</sequence>
<accession>A0A853IB79</accession>
<protein>
    <submittedName>
        <fullName evidence="1">Uncharacterized protein</fullName>
    </submittedName>
</protein>
<evidence type="ECO:0000313" key="8">
    <source>
        <dbReference type="EMBL" id="NYZ70438.1"/>
    </source>
</evidence>
<dbReference type="EMBL" id="JACCKB010000425">
    <property type="protein sequence ID" value="NYZ70337.1"/>
    <property type="molecule type" value="Genomic_DNA"/>
</dbReference>